<dbReference type="AlphaFoldDB" id="A0A2T0MZK4"/>
<organism evidence="7 8">
    <name type="scientific">Nonomuraea fuscirosea</name>
    <dbReference type="NCBI Taxonomy" id="1291556"/>
    <lineage>
        <taxon>Bacteria</taxon>
        <taxon>Bacillati</taxon>
        <taxon>Actinomycetota</taxon>
        <taxon>Actinomycetes</taxon>
        <taxon>Streptosporangiales</taxon>
        <taxon>Streptosporangiaceae</taxon>
        <taxon>Nonomuraea</taxon>
    </lineage>
</organism>
<dbReference type="PANTHER" id="PTHR47359:SF3">
    <property type="entry name" value="NLP_P60 DOMAIN-CONTAINING PROTEIN-RELATED"/>
    <property type="match status" value="1"/>
</dbReference>
<proteinExistence type="inferred from homology"/>
<dbReference type="SUPFAM" id="SSF54001">
    <property type="entry name" value="Cysteine proteinases"/>
    <property type="match status" value="1"/>
</dbReference>
<dbReference type="OrthoDB" id="5177647at2"/>
<dbReference type="RefSeq" id="WP_106241422.1">
    <property type="nucleotide sequence ID" value="NZ_JBFAIB010000032.1"/>
</dbReference>
<protein>
    <submittedName>
        <fullName evidence="7">Cell wall-associated NlpC family hydrolase</fullName>
    </submittedName>
</protein>
<dbReference type="PROSITE" id="PS51935">
    <property type="entry name" value="NLPC_P60"/>
    <property type="match status" value="1"/>
</dbReference>
<evidence type="ECO:0000256" key="2">
    <source>
        <dbReference type="ARBA" id="ARBA00022670"/>
    </source>
</evidence>
<comment type="caution">
    <text evidence="7">The sequence shown here is derived from an EMBL/GenBank/DDBJ whole genome shotgun (WGS) entry which is preliminary data.</text>
</comment>
<gene>
    <name evidence="7" type="ORF">B0I32_108160</name>
</gene>
<dbReference type="GO" id="GO:0008234">
    <property type="term" value="F:cysteine-type peptidase activity"/>
    <property type="evidence" value="ECO:0007669"/>
    <property type="project" value="UniProtKB-KW"/>
</dbReference>
<feature type="chain" id="PRO_5015746622" evidence="5">
    <location>
        <begin position="30"/>
        <end position="297"/>
    </location>
</feature>
<keyword evidence="8" id="KW-1185">Reference proteome</keyword>
<dbReference type="Gene3D" id="3.90.1720.10">
    <property type="entry name" value="endopeptidase domain like (from Nostoc punctiforme)"/>
    <property type="match status" value="1"/>
</dbReference>
<dbReference type="PANTHER" id="PTHR47359">
    <property type="entry name" value="PEPTIDOGLYCAN DL-ENDOPEPTIDASE CWLO"/>
    <property type="match status" value="1"/>
</dbReference>
<evidence type="ECO:0000313" key="8">
    <source>
        <dbReference type="Proteomes" id="UP000238312"/>
    </source>
</evidence>
<dbReference type="InterPro" id="IPR038765">
    <property type="entry name" value="Papain-like_cys_pep_sf"/>
</dbReference>
<evidence type="ECO:0000256" key="3">
    <source>
        <dbReference type="ARBA" id="ARBA00022801"/>
    </source>
</evidence>
<comment type="similarity">
    <text evidence="1">Belongs to the peptidase C40 family.</text>
</comment>
<keyword evidence="2" id="KW-0645">Protease</keyword>
<keyword evidence="3 7" id="KW-0378">Hydrolase</keyword>
<name>A0A2T0MZK4_9ACTN</name>
<evidence type="ECO:0000313" key="7">
    <source>
        <dbReference type="EMBL" id="PRX64799.1"/>
    </source>
</evidence>
<accession>A0A2T0MZK4</accession>
<keyword evidence="5" id="KW-0732">Signal</keyword>
<dbReference type="Pfam" id="PF00877">
    <property type="entry name" value="NLPC_P60"/>
    <property type="match status" value="1"/>
</dbReference>
<dbReference type="EMBL" id="PVNG01000008">
    <property type="protein sequence ID" value="PRX64799.1"/>
    <property type="molecule type" value="Genomic_DNA"/>
</dbReference>
<reference evidence="7 8" key="1">
    <citation type="submission" date="2018-03" db="EMBL/GenBank/DDBJ databases">
        <title>Genomic Encyclopedia of Type Strains, Phase III (KMG-III): the genomes of soil and plant-associated and newly described type strains.</title>
        <authorList>
            <person name="Whitman W."/>
        </authorList>
    </citation>
    <scope>NUCLEOTIDE SEQUENCE [LARGE SCALE GENOMIC DNA]</scope>
    <source>
        <strain evidence="7 8">CGMCC 4.7104</strain>
    </source>
</reference>
<sequence>MKSAIITSVVAFLAATTSAVFVHAPSASADGLSNPSGTLTTECDGARSFLQVDWKAGDRVTVRWRVDDTGTAPGFSPVLRIQAHDADHDAAPFVFPSGDAHFVLNSGNGTHDVGLKSDWNPANIGNINHLRVQIQNGTQAQDIGCTRVREIYNWSMIGHKNAMAKRGVDYVLGGEGTPAKPGYDCSGLVYASYNPIGNFPGWPVRRAVDMWRWAESHQSPSKFYAKSVAWSDLKVGDLIFYRTTDEAVGHVSFWEGDGNVLDALEPGTKVSVHPEGGLRNVRVAAFRILGVATVPTD</sequence>
<evidence type="ECO:0000256" key="5">
    <source>
        <dbReference type="SAM" id="SignalP"/>
    </source>
</evidence>
<feature type="domain" description="NlpC/P60" evidence="6">
    <location>
        <begin position="150"/>
        <end position="290"/>
    </location>
</feature>
<evidence type="ECO:0000259" key="6">
    <source>
        <dbReference type="PROSITE" id="PS51935"/>
    </source>
</evidence>
<feature type="signal peptide" evidence="5">
    <location>
        <begin position="1"/>
        <end position="29"/>
    </location>
</feature>
<dbReference type="InterPro" id="IPR000064">
    <property type="entry name" value="NLP_P60_dom"/>
</dbReference>
<evidence type="ECO:0000256" key="4">
    <source>
        <dbReference type="ARBA" id="ARBA00022807"/>
    </source>
</evidence>
<dbReference type="GO" id="GO:0006508">
    <property type="term" value="P:proteolysis"/>
    <property type="evidence" value="ECO:0007669"/>
    <property type="project" value="UniProtKB-KW"/>
</dbReference>
<dbReference type="Proteomes" id="UP000238312">
    <property type="component" value="Unassembled WGS sequence"/>
</dbReference>
<dbReference type="InterPro" id="IPR051794">
    <property type="entry name" value="PG_Endopeptidase_C40"/>
</dbReference>
<keyword evidence="4" id="KW-0788">Thiol protease</keyword>
<evidence type="ECO:0000256" key="1">
    <source>
        <dbReference type="ARBA" id="ARBA00007074"/>
    </source>
</evidence>